<name>A0A4P9W5A7_9FUNG</name>
<gene>
    <name evidence="2" type="ORF">BDK51DRAFT_29228</name>
</gene>
<dbReference type="PANTHER" id="PTHR11614">
    <property type="entry name" value="PHOSPHOLIPASE-RELATED"/>
    <property type="match status" value="1"/>
</dbReference>
<feature type="non-terminal residue" evidence="2">
    <location>
        <position position="256"/>
    </location>
</feature>
<evidence type="ECO:0000259" key="1">
    <source>
        <dbReference type="Pfam" id="PF12146"/>
    </source>
</evidence>
<dbReference type="EMBL" id="KZ999229">
    <property type="protein sequence ID" value="RKO85286.1"/>
    <property type="molecule type" value="Genomic_DNA"/>
</dbReference>
<dbReference type="Pfam" id="PF12146">
    <property type="entry name" value="Hydrolase_4"/>
    <property type="match status" value="1"/>
</dbReference>
<protein>
    <submittedName>
        <fullName evidence="2">Alpha/Beta hydrolase protein</fullName>
    </submittedName>
</protein>
<dbReference type="Proteomes" id="UP000269721">
    <property type="component" value="Unassembled WGS sequence"/>
</dbReference>
<dbReference type="InterPro" id="IPR000073">
    <property type="entry name" value="AB_hydrolase_1"/>
</dbReference>
<dbReference type="AlphaFoldDB" id="A0A4P9W5A7"/>
<dbReference type="GO" id="GO:0016787">
    <property type="term" value="F:hydrolase activity"/>
    <property type="evidence" value="ECO:0007669"/>
    <property type="project" value="UniProtKB-KW"/>
</dbReference>
<dbReference type="Gene3D" id="3.40.50.1820">
    <property type="entry name" value="alpha/beta hydrolase"/>
    <property type="match status" value="1"/>
</dbReference>
<dbReference type="InterPro" id="IPR051044">
    <property type="entry name" value="MAG_DAG_Lipase"/>
</dbReference>
<sequence length="256" mass="27238">MSAEGITVTQVAAASDNGPAVFKSEQWVKATDGTELYHAQWDVPTTTPLIATVAVVHGVGEHVSRYNHVFVSFARAGIRVRGFDQRGFGHTGRRGGILGHNDGIETTMKDIADVVTRVRVGVEDKPTFVFGHSMGGGLALRFVGTQREGVAGAVISAPLISLGKSTSVPAIQYYAMRGLAALLGTLVLKQGVDANELSHDPAEVKAYQEDPFVHPYISLGTARDIVVNGDTILTKNFVNYSLPIVIAHGTKDTLTS</sequence>
<feature type="domain" description="Serine aminopeptidase S33" evidence="1">
    <location>
        <begin position="51"/>
        <end position="255"/>
    </location>
</feature>
<proteinExistence type="predicted"/>
<dbReference type="OrthoDB" id="10249433at2759"/>
<organism evidence="2 3">
    <name type="scientific">Blyttiomyces helicus</name>
    <dbReference type="NCBI Taxonomy" id="388810"/>
    <lineage>
        <taxon>Eukaryota</taxon>
        <taxon>Fungi</taxon>
        <taxon>Fungi incertae sedis</taxon>
        <taxon>Chytridiomycota</taxon>
        <taxon>Chytridiomycota incertae sedis</taxon>
        <taxon>Chytridiomycetes</taxon>
        <taxon>Chytridiomycetes incertae sedis</taxon>
        <taxon>Blyttiomyces</taxon>
    </lineage>
</organism>
<keyword evidence="3" id="KW-1185">Reference proteome</keyword>
<accession>A0A4P9W5A7</accession>
<evidence type="ECO:0000313" key="2">
    <source>
        <dbReference type="EMBL" id="RKO85286.1"/>
    </source>
</evidence>
<evidence type="ECO:0000313" key="3">
    <source>
        <dbReference type="Proteomes" id="UP000269721"/>
    </source>
</evidence>
<reference evidence="3" key="1">
    <citation type="journal article" date="2018" name="Nat. Microbiol.">
        <title>Leveraging single-cell genomics to expand the fungal tree of life.</title>
        <authorList>
            <person name="Ahrendt S.R."/>
            <person name="Quandt C.A."/>
            <person name="Ciobanu D."/>
            <person name="Clum A."/>
            <person name="Salamov A."/>
            <person name="Andreopoulos B."/>
            <person name="Cheng J.F."/>
            <person name="Woyke T."/>
            <person name="Pelin A."/>
            <person name="Henrissat B."/>
            <person name="Reynolds N.K."/>
            <person name="Benny G.L."/>
            <person name="Smith M.E."/>
            <person name="James T.Y."/>
            <person name="Grigoriev I.V."/>
        </authorList>
    </citation>
    <scope>NUCLEOTIDE SEQUENCE [LARGE SCALE GENOMIC DNA]</scope>
</reference>
<dbReference type="SUPFAM" id="SSF53474">
    <property type="entry name" value="alpha/beta-Hydrolases"/>
    <property type="match status" value="1"/>
</dbReference>
<dbReference type="InterPro" id="IPR022742">
    <property type="entry name" value="Hydrolase_4"/>
</dbReference>
<dbReference type="InterPro" id="IPR029058">
    <property type="entry name" value="AB_hydrolase_fold"/>
</dbReference>
<keyword evidence="2" id="KW-0378">Hydrolase</keyword>
<dbReference type="PRINTS" id="PR00111">
    <property type="entry name" value="ABHYDROLASE"/>
</dbReference>